<evidence type="ECO:0000313" key="1">
    <source>
        <dbReference type="EMBL" id="KEZ89426.1"/>
    </source>
</evidence>
<organism evidence="1 2">
    <name type="scientific">Lacrimispora celerecrescens</name>
    <dbReference type="NCBI Taxonomy" id="29354"/>
    <lineage>
        <taxon>Bacteria</taxon>
        <taxon>Bacillati</taxon>
        <taxon>Bacillota</taxon>
        <taxon>Clostridia</taxon>
        <taxon>Lachnospirales</taxon>
        <taxon>Lachnospiraceae</taxon>
        <taxon>Lacrimispora</taxon>
    </lineage>
</organism>
<dbReference type="EMBL" id="JPME01000018">
    <property type="protein sequence ID" value="KEZ89426.1"/>
    <property type="molecule type" value="Genomic_DNA"/>
</dbReference>
<dbReference type="Proteomes" id="UP000028525">
    <property type="component" value="Unassembled WGS sequence"/>
</dbReference>
<dbReference type="InterPro" id="IPR046141">
    <property type="entry name" value="DUF6143"/>
</dbReference>
<dbReference type="OrthoDB" id="2858798at2"/>
<proteinExistence type="predicted"/>
<dbReference type="Pfam" id="PF19640">
    <property type="entry name" value="DUF6143"/>
    <property type="match status" value="1"/>
</dbReference>
<dbReference type="RefSeq" id="WP_038282614.1">
    <property type="nucleotide sequence ID" value="NZ_JPME01000018.1"/>
</dbReference>
<dbReference type="AlphaFoldDB" id="A0A084JKE2"/>
<keyword evidence="2" id="KW-1185">Reference proteome</keyword>
<dbReference type="STRING" id="29354.IO98_15770"/>
<reference evidence="1 2" key="1">
    <citation type="submission" date="2014-07" db="EMBL/GenBank/DDBJ databases">
        <title>Draft genome of Clostridium celerecrescens 152B isolated from sediments associated with methane hydrate from Krishna Godavari basin.</title>
        <authorList>
            <person name="Honkalas V.S."/>
            <person name="Dabir A.P."/>
            <person name="Arora P."/>
            <person name="Dhakephalkar P.K."/>
        </authorList>
    </citation>
    <scope>NUCLEOTIDE SEQUENCE [LARGE SCALE GENOMIC DNA]</scope>
    <source>
        <strain evidence="1 2">152B</strain>
    </source>
</reference>
<evidence type="ECO:0000313" key="2">
    <source>
        <dbReference type="Proteomes" id="UP000028525"/>
    </source>
</evidence>
<sequence>MDNYICSHDTCILPKRVDVPIELYKSMQGVYFIGYADNLSFGNNTSAWARLYNPSCSRVNLYVNVWTVTDISEAPYRAQFWFNATPPGIPTDSDLVTPTNTTIVPLSKPKIRLQYASNVIGDPSGGVKAFVRRAQPETTLVETENGKLIFPPGGSLLIFLSTPEAPTSSASGRIAFGWWEENVYETCIV</sequence>
<accession>A0A084JKE2</accession>
<protein>
    <submittedName>
        <fullName evidence="1">Uncharacterized protein</fullName>
    </submittedName>
</protein>
<name>A0A084JKE2_9FIRM</name>
<comment type="caution">
    <text evidence="1">The sequence shown here is derived from an EMBL/GenBank/DDBJ whole genome shotgun (WGS) entry which is preliminary data.</text>
</comment>
<gene>
    <name evidence="1" type="ORF">IO98_15770</name>
</gene>